<dbReference type="EMBL" id="VSSQ01044823">
    <property type="protein sequence ID" value="MPM98683.1"/>
    <property type="molecule type" value="Genomic_DNA"/>
</dbReference>
<evidence type="ECO:0000313" key="1">
    <source>
        <dbReference type="EMBL" id="MPM98683.1"/>
    </source>
</evidence>
<sequence>MPVLESKRAVLQLIYGEHLDLPEKTLLVKVVESLHAAVPPWLRRRNEPRLHSAVQAEANKRPHASRIFGTAGEGEGIVHLDSVRNTQTFPDIPEAVHDALRSFRDRGVQSAPRSGQIDHVETVEANRPLQVARSDEIRLMGVVDPGGRKSRIRRSLGGIAPRSSMRQFVPRENPVDGAERRQRRNAHVLQLPEDGLSAAEDLFVVEAETDKLHDLLDFIRRSVGAVFRTPR</sequence>
<proteinExistence type="predicted"/>
<organism evidence="1">
    <name type="scientific">bioreactor metagenome</name>
    <dbReference type="NCBI Taxonomy" id="1076179"/>
    <lineage>
        <taxon>unclassified sequences</taxon>
        <taxon>metagenomes</taxon>
        <taxon>ecological metagenomes</taxon>
    </lineage>
</organism>
<dbReference type="AlphaFoldDB" id="A0A645ED67"/>
<name>A0A645ED67_9ZZZZ</name>
<gene>
    <name evidence="1" type="ORF">SDC9_145871</name>
</gene>
<comment type="caution">
    <text evidence="1">The sequence shown here is derived from an EMBL/GenBank/DDBJ whole genome shotgun (WGS) entry which is preliminary data.</text>
</comment>
<protein>
    <submittedName>
        <fullName evidence="1">Uncharacterized protein</fullName>
    </submittedName>
</protein>
<reference evidence="1" key="1">
    <citation type="submission" date="2019-08" db="EMBL/GenBank/DDBJ databases">
        <authorList>
            <person name="Kucharzyk K."/>
            <person name="Murdoch R.W."/>
            <person name="Higgins S."/>
            <person name="Loffler F."/>
        </authorList>
    </citation>
    <scope>NUCLEOTIDE SEQUENCE</scope>
</reference>
<accession>A0A645ED67</accession>